<evidence type="ECO:0000313" key="10">
    <source>
        <dbReference type="Proteomes" id="UP000064967"/>
    </source>
</evidence>
<dbReference type="AlphaFoldDB" id="A0A0K1QBW3"/>
<dbReference type="HAMAP" id="MF_01224_B">
    <property type="entry name" value="MoaC_B"/>
    <property type="match status" value="1"/>
</dbReference>
<sequence length="166" mass="17564">MSDDAGDSKFTLTHLTEGGHAHMVDVGEKAVTSRRAVARARVRMQPETFVKLAAGDTPKGDVLAAARIAGIQAAKKTSELIPLCHGIQLTRVEVSIVLDGGIAVIDATAEARDRTGVEMEAMVAASTAALTLYDMVKAIDRGMTFDVCLVQKSGGKSGDWRREGEP</sequence>
<dbReference type="EC" id="4.6.1.17" evidence="3 7"/>
<comment type="function">
    <text evidence="6 7">Catalyzes the conversion of (8S)-3',8-cyclo-7,8-dihydroguanosine 5'-triphosphate to cyclic pyranopterin monophosphate (cPMP).</text>
</comment>
<dbReference type="NCBIfam" id="NF006870">
    <property type="entry name" value="PRK09364.1"/>
    <property type="match status" value="1"/>
</dbReference>
<dbReference type="STRING" id="1391654.AKJ09_09892"/>
<dbReference type="SUPFAM" id="SSF55040">
    <property type="entry name" value="Molybdenum cofactor biosynthesis protein C, MoaC"/>
    <property type="match status" value="1"/>
</dbReference>
<dbReference type="InterPro" id="IPR023045">
    <property type="entry name" value="MoaC"/>
</dbReference>
<evidence type="ECO:0000256" key="1">
    <source>
        <dbReference type="ARBA" id="ARBA00001637"/>
    </source>
</evidence>
<evidence type="ECO:0000259" key="8">
    <source>
        <dbReference type="Pfam" id="PF01967"/>
    </source>
</evidence>
<dbReference type="Gene3D" id="3.30.70.640">
    <property type="entry name" value="Molybdopterin cofactor biosynthesis C (MoaC) domain"/>
    <property type="match status" value="1"/>
</dbReference>
<keyword evidence="4 7" id="KW-0501">Molybdenum cofactor biosynthesis</keyword>
<dbReference type="PANTHER" id="PTHR22960:SF29">
    <property type="entry name" value="CYCLIC PYRANOPTERIN MONOPHOSPHATE SYNTHASE"/>
    <property type="match status" value="1"/>
</dbReference>
<dbReference type="KEGG" id="llu:AKJ09_09892"/>
<evidence type="ECO:0000256" key="4">
    <source>
        <dbReference type="ARBA" id="ARBA00023150"/>
    </source>
</evidence>
<comment type="pathway">
    <text evidence="2 7">Cofactor biosynthesis; molybdopterin biosynthesis.</text>
</comment>
<dbReference type="NCBIfam" id="TIGR00581">
    <property type="entry name" value="moaC"/>
    <property type="match status" value="1"/>
</dbReference>
<comment type="catalytic activity">
    <reaction evidence="1 7">
        <text>(8S)-3',8-cyclo-7,8-dihydroguanosine 5'-triphosphate = cyclic pyranopterin phosphate + diphosphate</text>
        <dbReference type="Rhea" id="RHEA:49580"/>
        <dbReference type="ChEBI" id="CHEBI:33019"/>
        <dbReference type="ChEBI" id="CHEBI:59648"/>
        <dbReference type="ChEBI" id="CHEBI:131766"/>
        <dbReference type="EC" id="4.6.1.17"/>
    </reaction>
</comment>
<name>A0A0K1QBW3_9BACT</name>
<evidence type="ECO:0000313" key="9">
    <source>
        <dbReference type="EMBL" id="AKV03229.1"/>
    </source>
</evidence>
<keyword evidence="5 7" id="KW-0456">Lyase</keyword>
<dbReference type="GO" id="GO:0006777">
    <property type="term" value="P:Mo-molybdopterin cofactor biosynthetic process"/>
    <property type="evidence" value="ECO:0007669"/>
    <property type="project" value="UniProtKB-UniRule"/>
</dbReference>
<keyword evidence="10" id="KW-1185">Reference proteome</keyword>
<dbReference type="InterPro" id="IPR036522">
    <property type="entry name" value="MoaC_sf"/>
</dbReference>
<dbReference type="PATRIC" id="fig|1391654.3.peg.10021"/>
<reference evidence="9 10" key="1">
    <citation type="submission" date="2015-08" db="EMBL/GenBank/DDBJ databases">
        <authorList>
            <person name="Babu N.S."/>
            <person name="Beckwith C.J."/>
            <person name="Beseler K.G."/>
            <person name="Brison A."/>
            <person name="Carone J.V."/>
            <person name="Caskin T.P."/>
            <person name="Diamond M."/>
            <person name="Durham M.E."/>
            <person name="Foxe J.M."/>
            <person name="Go M."/>
            <person name="Henderson B.A."/>
            <person name="Jones I.B."/>
            <person name="McGettigan J.A."/>
            <person name="Micheletti S.J."/>
            <person name="Nasrallah M.E."/>
            <person name="Ortiz D."/>
            <person name="Piller C.R."/>
            <person name="Privatt S.R."/>
            <person name="Schneider S.L."/>
            <person name="Sharp S."/>
            <person name="Smith T.C."/>
            <person name="Stanton J.D."/>
            <person name="Ullery H.E."/>
            <person name="Wilson R.J."/>
            <person name="Serrano M.G."/>
            <person name="Buck G."/>
            <person name="Lee V."/>
            <person name="Wang Y."/>
            <person name="Carvalho R."/>
            <person name="Voegtly L."/>
            <person name="Shi R."/>
            <person name="Duckworth R."/>
            <person name="Johnson A."/>
            <person name="Loviza R."/>
            <person name="Walstead R."/>
            <person name="Shah Z."/>
            <person name="Kiflezghi M."/>
            <person name="Wade K."/>
            <person name="Ball S.L."/>
            <person name="Bradley K.W."/>
            <person name="Asai D.J."/>
            <person name="Bowman C.A."/>
            <person name="Russell D.A."/>
            <person name="Pope W.H."/>
            <person name="Jacobs-Sera D."/>
            <person name="Hendrix R.W."/>
            <person name="Hatfull G.F."/>
        </authorList>
    </citation>
    <scope>NUCLEOTIDE SEQUENCE [LARGE SCALE GENOMIC DNA]</scope>
    <source>
        <strain evidence="9 10">DSM 27648</strain>
    </source>
</reference>
<dbReference type="Pfam" id="PF01967">
    <property type="entry name" value="MoaC"/>
    <property type="match status" value="1"/>
</dbReference>
<evidence type="ECO:0000256" key="2">
    <source>
        <dbReference type="ARBA" id="ARBA00005046"/>
    </source>
</evidence>
<evidence type="ECO:0000256" key="3">
    <source>
        <dbReference type="ARBA" id="ARBA00012575"/>
    </source>
</evidence>
<accession>A0A0K1QBW3</accession>
<evidence type="ECO:0000256" key="5">
    <source>
        <dbReference type="ARBA" id="ARBA00023239"/>
    </source>
</evidence>
<feature type="binding site" evidence="7">
    <location>
        <begin position="119"/>
        <end position="120"/>
    </location>
    <ligand>
        <name>substrate</name>
    </ligand>
</feature>
<dbReference type="EMBL" id="CP012333">
    <property type="protein sequence ID" value="AKV03229.1"/>
    <property type="molecule type" value="Genomic_DNA"/>
</dbReference>
<organism evidence="9 10">
    <name type="scientific">Labilithrix luteola</name>
    <dbReference type="NCBI Taxonomy" id="1391654"/>
    <lineage>
        <taxon>Bacteria</taxon>
        <taxon>Pseudomonadati</taxon>
        <taxon>Myxococcota</taxon>
        <taxon>Polyangia</taxon>
        <taxon>Polyangiales</taxon>
        <taxon>Labilitrichaceae</taxon>
        <taxon>Labilithrix</taxon>
    </lineage>
</organism>
<evidence type="ECO:0000256" key="6">
    <source>
        <dbReference type="ARBA" id="ARBA00055087"/>
    </source>
</evidence>
<evidence type="ECO:0000256" key="7">
    <source>
        <dbReference type="HAMAP-Rule" id="MF_01224"/>
    </source>
</evidence>
<dbReference type="InterPro" id="IPR050105">
    <property type="entry name" value="MoCo_biosynth_MoaA/MoaC"/>
</dbReference>
<dbReference type="InterPro" id="IPR002820">
    <property type="entry name" value="Mopterin_CF_biosynth-C_dom"/>
</dbReference>
<dbReference type="InterPro" id="IPR047594">
    <property type="entry name" value="MoaC_bact/euk"/>
</dbReference>
<dbReference type="PANTHER" id="PTHR22960">
    <property type="entry name" value="MOLYBDOPTERIN COFACTOR SYNTHESIS PROTEIN A"/>
    <property type="match status" value="1"/>
</dbReference>
<dbReference type="Proteomes" id="UP000064967">
    <property type="component" value="Chromosome"/>
</dbReference>
<comment type="subunit">
    <text evidence="7">Homohexamer; trimer of dimers.</text>
</comment>
<feature type="binding site" evidence="7">
    <location>
        <begin position="83"/>
        <end position="85"/>
    </location>
    <ligand>
        <name>substrate</name>
    </ligand>
</feature>
<dbReference type="RefSeq" id="WP_146654032.1">
    <property type="nucleotide sequence ID" value="NZ_CP012333.1"/>
</dbReference>
<feature type="domain" description="Molybdopterin cofactor biosynthesis C (MoaC)" evidence="8">
    <location>
        <begin position="23"/>
        <end position="155"/>
    </location>
</feature>
<proteinExistence type="inferred from homology"/>
<dbReference type="OrthoDB" id="9794429at2"/>
<protein>
    <recommendedName>
        <fullName evidence="3 7">Cyclic pyranopterin monophosphate synthase</fullName>
        <ecNumber evidence="3 7">4.6.1.17</ecNumber>
    </recommendedName>
    <alternativeName>
        <fullName evidence="7">Molybdenum cofactor biosynthesis protein C</fullName>
    </alternativeName>
</protein>
<dbReference type="UniPathway" id="UPA00344"/>
<dbReference type="GO" id="GO:0061799">
    <property type="term" value="F:cyclic pyranopterin monophosphate synthase activity"/>
    <property type="evidence" value="ECO:0007669"/>
    <property type="project" value="UniProtKB-UniRule"/>
</dbReference>
<feature type="active site" evidence="7">
    <location>
        <position position="134"/>
    </location>
</feature>
<gene>
    <name evidence="7" type="primary">moaC</name>
    <name evidence="9" type="ORF">AKJ09_09892</name>
</gene>
<comment type="similarity">
    <text evidence="7">Belongs to the MoaC family.</text>
</comment>